<dbReference type="RefSeq" id="WP_229208589.1">
    <property type="nucleotide sequence ID" value="NZ_FUZA01000015.1"/>
</dbReference>
<dbReference type="STRING" id="651661.SAMN05660293_05558"/>
<dbReference type="PANTHER" id="PTHR36529:SF1">
    <property type="entry name" value="GLYCOSYLTRANSFERASE"/>
    <property type="match status" value="1"/>
</dbReference>
<sequence length="225" mass="25052">MAAQLVLVQAAAVTRFSPFPMNNALIVFLKNLTLGKVKTRLAATIGDQKALEIYSQLVEHTLNQVNTANYEKLLYFSDNLHSDLPVIGQDFLLRQQQGGDLGERMSNAFKEVFESSAEKVLIIGTDCPGLDTSIIEQAFDALDMHQVVIGPANDGGYYLLGMTGFHSFLFEDVPWSTSSVLELTLQKCAMHGLSYTLLEELSDIDDENDLNSWNEWLKVNQSRES</sequence>
<evidence type="ECO:0000313" key="2">
    <source>
        <dbReference type="Proteomes" id="UP000190897"/>
    </source>
</evidence>
<evidence type="ECO:0008006" key="3">
    <source>
        <dbReference type="Google" id="ProtNLM"/>
    </source>
</evidence>
<dbReference type="Proteomes" id="UP000190897">
    <property type="component" value="Unassembled WGS sequence"/>
</dbReference>
<dbReference type="InterPro" id="IPR029044">
    <property type="entry name" value="Nucleotide-diphossugar_trans"/>
</dbReference>
<dbReference type="SUPFAM" id="SSF53448">
    <property type="entry name" value="Nucleotide-diphospho-sugar transferases"/>
    <property type="match status" value="1"/>
</dbReference>
<gene>
    <name evidence="1" type="ORF">SAMN05660293_05558</name>
</gene>
<dbReference type="AlphaFoldDB" id="A0A1T5HGU7"/>
<proteinExistence type="predicted"/>
<dbReference type="Gene3D" id="3.90.550.10">
    <property type="entry name" value="Spore Coat Polysaccharide Biosynthesis Protein SpsA, Chain A"/>
    <property type="match status" value="1"/>
</dbReference>
<organism evidence="1 2">
    <name type="scientific">Dyadobacter psychrophilus</name>
    <dbReference type="NCBI Taxonomy" id="651661"/>
    <lineage>
        <taxon>Bacteria</taxon>
        <taxon>Pseudomonadati</taxon>
        <taxon>Bacteroidota</taxon>
        <taxon>Cytophagia</taxon>
        <taxon>Cytophagales</taxon>
        <taxon>Spirosomataceae</taxon>
        <taxon>Dyadobacter</taxon>
    </lineage>
</organism>
<accession>A0A1T5HGU7</accession>
<keyword evidence="2" id="KW-1185">Reference proteome</keyword>
<dbReference type="EMBL" id="FUZA01000015">
    <property type="protein sequence ID" value="SKC19928.1"/>
    <property type="molecule type" value="Genomic_DNA"/>
</dbReference>
<evidence type="ECO:0000313" key="1">
    <source>
        <dbReference type="EMBL" id="SKC19928.1"/>
    </source>
</evidence>
<dbReference type="PANTHER" id="PTHR36529">
    <property type="entry name" value="SLL1095 PROTEIN"/>
    <property type="match status" value="1"/>
</dbReference>
<dbReference type="NCBIfam" id="TIGR04282">
    <property type="entry name" value="glyco_like_cofC"/>
    <property type="match status" value="1"/>
</dbReference>
<dbReference type="InterPro" id="IPR018641">
    <property type="entry name" value="Trfase_1_rSAM/seldom-assoc"/>
</dbReference>
<reference evidence="2" key="1">
    <citation type="submission" date="2017-02" db="EMBL/GenBank/DDBJ databases">
        <authorList>
            <person name="Varghese N."/>
            <person name="Submissions S."/>
        </authorList>
    </citation>
    <scope>NUCLEOTIDE SEQUENCE [LARGE SCALE GENOMIC DNA]</scope>
    <source>
        <strain evidence="2">DSM 22270</strain>
    </source>
</reference>
<protein>
    <recommendedName>
        <fullName evidence="3">Glycosyltransferase</fullName>
    </recommendedName>
</protein>
<name>A0A1T5HGU7_9BACT</name>
<dbReference type="Pfam" id="PF09837">
    <property type="entry name" value="DUF2064"/>
    <property type="match status" value="1"/>
</dbReference>